<organism evidence="1">
    <name type="scientific">Gongylonema pulchrum</name>
    <dbReference type="NCBI Taxonomy" id="637853"/>
    <lineage>
        <taxon>Eukaryota</taxon>
        <taxon>Metazoa</taxon>
        <taxon>Ecdysozoa</taxon>
        <taxon>Nematoda</taxon>
        <taxon>Chromadorea</taxon>
        <taxon>Rhabditida</taxon>
        <taxon>Spirurina</taxon>
        <taxon>Spiruromorpha</taxon>
        <taxon>Spiruroidea</taxon>
        <taxon>Gongylonematidae</taxon>
        <taxon>Gongylonema</taxon>
    </lineage>
</organism>
<sequence>LRSAALNKLQTDRIQLPNWQAGRLDKVPEVTAFTTQQQAAQQNGGLKFIGPIGVGFGVGVGAPFDPVSVGARVRFSFTLAFVKNLAFQYLSSKHC</sequence>
<proteinExistence type="predicted"/>
<accession>A0A183DL38</accession>
<dbReference type="WBParaSite" id="GPUH_0000944001-mRNA-1">
    <property type="protein sequence ID" value="GPUH_0000944001-mRNA-1"/>
    <property type="gene ID" value="GPUH_0000944001"/>
</dbReference>
<protein>
    <submittedName>
        <fullName evidence="1">Omp85 domain-containing protein</fullName>
    </submittedName>
</protein>
<evidence type="ECO:0000313" key="1">
    <source>
        <dbReference type="WBParaSite" id="GPUH_0000944001-mRNA-1"/>
    </source>
</evidence>
<reference evidence="1" key="1">
    <citation type="submission" date="2016-06" db="UniProtKB">
        <authorList>
            <consortium name="WormBaseParasite"/>
        </authorList>
    </citation>
    <scope>IDENTIFICATION</scope>
</reference>
<name>A0A183DL38_9BILA</name>
<dbReference type="AlphaFoldDB" id="A0A183DL38"/>